<keyword evidence="8" id="KW-0238">DNA-binding</keyword>
<name>A0A7L0LPV6_9SYLV</name>
<feature type="non-terminal residue" evidence="13">
    <location>
        <position position="88"/>
    </location>
</feature>
<evidence type="ECO:0000256" key="5">
    <source>
        <dbReference type="ARBA" id="ARBA00022771"/>
    </source>
</evidence>
<evidence type="ECO:0000256" key="9">
    <source>
        <dbReference type="ARBA" id="ARBA00023163"/>
    </source>
</evidence>
<dbReference type="PROSITE" id="PS50157">
    <property type="entry name" value="ZINC_FINGER_C2H2_2"/>
    <property type="match status" value="1"/>
</dbReference>
<accession>A0A7L0LPV6</accession>
<evidence type="ECO:0000256" key="10">
    <source>
        <dbReference type="ARBA" id="ARBA00023242"/>
    </source>
</evidence>
<keyword evidence="7" id="KW-0805">Transcription regulation</keyword>
<proteinExistence type="predicted"/>
<dbReference type="InterPro" id="IPR036236">
    <property type="entry name" value="Znf_C2H2_sf"/>
</dbReference>
<comment type="caution">
    <text evidence="13">The sequence shown here is derived from an EMBL/GenBank/DDBJ whole genome shotgun (WGS) entry which is preliminary data.</text>
</comment>
<evidence type="ECO:0000256" key="3">
    <source>
        <dbReference type="ARBA" id="ARBA00022723"/>
    </source>
</evidence>
<keyword evidence="3" id="KW-0479">Metal-binding</keyword>
<dbReference type="FunFam" id="3.30.160.60:FF:000363">
    <property type="entry name" value="Zinc finger protein 239"/>
    <property type="match status" value="1"/>
</dbReference>
<dbReference type="GO" id="GO:0008270">
    <property type="term" value="F:zinc ion binding"/>
    <property type="evidence" value="ECO:0007669"/>
    <property type="project" value="UniProtKB-KW"/>
</dbReference>
<evidence type="ECO:0000256" key="2">
    <source>
        <dbReference type="ARBA" id="ARBA00004123"/>
    </source>
</evidence>
<evidence type="ECO:0000256" key="4">
    <source>
        <dbReference type="ARBA" id="ARBA00022737"/>
    </source>
</evidence>
<evidence type="ECO:0000256" key="6">
    <source>
        <dbReference type="ARBA" id="ARBA00022833"/>
    </source>
</evidence>
<keyword evidence="9" id="KW-0804">Transcription</keyword>
<dbReference type="Gene3D" id="3.30.160.60">
    <property type="entry name" value="Classic Zinc Finger"/>
    <property type="match status" value="1"/>
</dbReference>
<evidence type="ECO:0000313" key="14">
    <source>
        <dbReference type="Proteomes" id="UP000567822"/>
    </source>
</evidence>
<dbReference type="InterPro" id="IPR013087">
    <property type="entry name" value="Znf_C2H2_type"/>
</dbReference>
<evidence type="ECO:0000256" key="1">
    <source>
        <dbReference type="ARBA" id="ARBA00003767"/>
    </source>
</evidence>
<keyword evidence="4" id="KW-0677">Repeat</keyword>
<evidence type="ECO:0000256" key="7">
    <source>
        <dbReference type="ARBA" id="ARBA00023015"/>
    </source>
</evidence>
<evidence type="ECO:0000259" key="12">
    <source>
        <dbReference type="PROSITE" id="PS50157"/>
    </source>
</evidence>
<feature type="domain" description="C2H2-type" evidence="12">
    <location>
        <begin position="53"/>
        <end position="80"/>
    </location>
</feature>
<comment type="function">
    <text evidence="1">May be involved in transcriptional regulation.</text>
</comment>
<keyword evidence="10" id="KW-0539">Nucleus</keyword>
<dbReference type="AlphaFoldDB" id="A0A7L0LPV6"/>
<evidence type="ECO:0000256" key="11">
    <source>
        <dbReference type="PROSITE-ProRule" id="PRU00042"/>
    </source>
</evidence>
<keyword evidence="6" id="KW-0862">Zinc</keyword>
<evidence type="ECO:0000256" key="8">
    <source>
        <dbReference type="ARBA" id="ARBA00023125"/>
    </source>
</evidence>
<dbReference type="GO" id="GO:0005634">
    <property type="term" value="C:nucleus"/>
    <property type="evidence" value="ECO:0007669"/>
    <property type="project" value="UniProtKB-SubCell"/>
</dbReference>
<feature type="non-terminal residue" evidence="13">
    <location>
        <position position="1"/>
    </location>
</feature>
<dbReference type="EMBL" id="VXAN01004418">
    <property type="protein sequence ID" value="NXK71138.1"/>
    <property type="molecule type" value="Genomic_DNA"/>
</dbReference>
<protein>
    <submittedName>
        <fullName evidence="13">ZN239 protein</fullName>
    </submittedName>
</protein>
<comment type="subcellular location">
    <subcellularLocation>
        <location evidence="2">Nucleus</location>
    </subcellularLocation>
</comment>
<sequence length="88" mass="8815">TVGGGFTPAPIFSCTSAFTQRGGASAALTAGRASSATPPSWGGGASTLGERPYQCGKCGMGGSQSSSLICHQRIQTRERGGECEQCGK</sequence>
<dbReference type="GO" id="GO:0003677">
    <property type="term" value="F:DNA binding"/>
    <property type="evidence" value="ECO:0007669"/>
    <property type="project" value="UniProtKB-KW"/>
</dbReference>
<organism evidence="13 14">
    <name type="scientific">Sylvietta virens</name>
    <name type="common">Green crombec</name>
    <dbReference type="NCBI Taxonomy" id="208069"/>
    <lineage>
        <taxon>Eukaryota</taxon>
        <taxon>Metazoa</taxon>
        <taxon>Chordata</taxon>
        <taxon>Craniata</taxon>
        <taxon>Vertebrata</taxon>
        <taxon>Euteleostomi</taxon>
        <taxon>Archelosauria</taxon>
        <taxon>Archosauria</taxon>
        <taxon>Dinosauria</taxon>
        <taxon>Saurischia</taxon>
        <taxon>Theropoda</taxon>
        <taxon>Coelurosauria</taxon>
        <taxon>Aves</taxon>
        <taxon>Neognathae</taxon>
        <taxon>Neoaves</taxon>
        <taxon>Telluraves</taxon>
        <taxon>Australaves</taxon>
        <taxon>Passeriformes</taxon>
        <taxon>Sylvioidea</taxon>
        <taxon>Sylviidae</taxon>
        <taxon>Acrocephalinae</taxon>
        <taxon>Sylvietta</taxon>
    </lineage>
</organism>
<evidence type="ECO:0000313" key="13">
    <source>
        <dbReference type="EMBL" id="NXK71138.1"/>
    </source>
</evidence>
<dbReference type="Proteomes" id="UP000567822">
    <property type="component" value="Unassembled WGS sequence"/>
</dbReference>
<keyword evidence="5 11" id="KW-0863">Zinc-finger</keyword>
<dbReference type="SUPFAM" id="SSF57667">
    <property type="entry name" value="beta-beta-alpha zinc fingers"/>
    <property type="match status" value="1"/>
</dbReference>
<reference evidence="13 14" key="1">
    <citation type="submission" date="2019-09" db="EMBL/GenBank/DDBJ databases">
        <title>Bird 10,000 Genomes (B10K) Project - Family phase.</title>
        <authorList>
            <person name="Zhang G."/>
        </authorList>
    </citation>
    <scope>NUCLEOTIDE SEQUENCE [LARGE SCALE GENOMIC DNA]</scope>
    <source>
        <strain evidence="13">B10K-DU-009-59</strain>
        <tissue evidence="13">Muscle</tissue>
    </source>
</reference>
<keyword evidence="14" id="KW-1185">Reference proteome</keyword>
<gene>
    <name evidence="13" type="primary">Znf239_4</name>
    <name evidence="13" type="ORF">SYLVIR_R15047</name>
</gene>